<dbReference type="GO" id="GO:0008199">
    <property type="term" value="F:ferric iron binding"/>
    <property type="evidence" value="ECO:0007669"/>
    <property type="project" value="InterPro"/>
</dbReference>
<dbReference type="GO" id="GO:0004322">
    <property type="term" value="F:ferroxidase activity"/>
    <property type="evidence" value="ECO:0007669"/>
    <property type="project" value="TreeGrafter"/>
</dbReference>
<dbReference type="eggNOG" id="arCOG01093">
    <property type="taxonomic scope" value="Archaea"/>
</dbReference>
<dbReference type="Pfam" id="PF00210">
    <property type="entry name" value="Ferritin"/>
    <property type="match status" value="1"/>
</dbReference>
<dbReference type="GO" id="GO:0020037">
    <property type="term" value="F:heme binding"/>
    <property type="evidence" value="ECO:0007669"/>
    <property type="project" value="TreeGrafter"/>
</dbReference>
<dbReference type="STRING" id="519442.Huta_0605"/>
<dbReference type="InterPro" id="IPR008331">
    <property type="entry name" value="Ferritin_DPS_dom"/>
</dbReference>
<dbReference type="HOGENOM" id="CLU_104506_4_0_2"/>
<dbReference type="GO" id="GO:0006879">
    <property type="term" value="P:intracellular iron ion homeostasis"/>
    <property type="evidence" value="ECO:0007669"/>
    <property type="project" value="UniProtKB-KW"/>
</dbReference>
<dbReference type="AlphaFoldDB" id="C7NSY1"/>
<dbReference type="GO" id="GO:0005829">
    <property type="term" value="C:cytosol"/>
    <property type="evidence" value="ECO:0007669"/>
    <property type="project" value="TreeGrafter"/>
</dbReference>
<dbReference type="OrthoDB" id="6978at2157"/>
<keyword evidence="1" id="KW-0409">Iron storage</keyword>
<feature type="domain" description="Ferritin-like diiron" evidence="3">
    <location>
        <begin position="1"/>
        <end position="148"/>
    </location>
</feature>
<dbReference type="RefSeq" id="WP_015788373.1">
    <property type="nucleotide sequence ID" value="NC_013158.1"/>
</dbReference>
<dbReference type="EMBL" id="CP001687">
    <property type="protein sequence ID" value="ACV10792.1"/>
    <property type="molecule type" value="Genomic_DNA"/>
</dbReference>
<gene>
    <name evidence="4" type="ordered locus">Huta_0605</name>
</gene>
<dbReference type="Proteomes" id="UP000002071">
    <property type="component" value="Chromosome"/>
</dbReference>
<dbReference type="KEGG" id="hut:Huta_0605"/>
<protein>
    <submittedName>
        <fullName evidence="4">Ferritin Dps family protein</fullName>
    </submittedName>
</protein>
<evidence type="ECO:0000256" key="1">
    <source>
        <dbReference type="ARBA" id="ARBA00022434"/>
    </source>
</evidence>
<evidence type="ECO:0000313" key="4">
    <source>
        <dbReference type="EMBL" id="ACV10792.1"/>
    </source>
</evidence>
<keyword evidence="2" id="KW-0408">Iron</keyword>
<dbReference type="GeneID" id="8382873"/>
<dbReference type="PROSITE" id="PS50905">
    <property type="entry name" value="FERRITIN_LIKE"/>
    <property type="match status" value="1"/>
</dbReference>
<dbReference type="PANTHER" id="PTHR30295">
    <property type="entry name" value="BACTERIOFERRITIN"/>
    <property type="match status" value="1"/>
</dbReference>
<accession>C7NSY1</accession>
<sequence length="148" mass="16373">MADDIVDLLERAYLDEIETAMNYLANATYLETISGETVAESLKEDVEEELDHAEELGYRLRYYGEVPPASADFEARQDSLQPPEDGSDVLAVVEGVIDAEEDAIETYEALIEAAVDADDPVTEDLAVKLLADEQAHLAEFLSYRKGLE</sequence>
<dbReference type="InterPro" id="IPR009078">
    <property type="entry name" value="Ferritin-like_SF"/>
</dbReference>
<dbReference type="Gene3D" id="1.20.1260.10">
    <property type="match status" value="1"/>
</dbReference>
<evidence type="ECO:0000259" key="3">
    <source>
        <dbReference type="PROSITE" id="PS50905"/>
    </source>
</evidence>
<reference evidence="4 5" key="1">
    <citation type="journal article" date="2009" name="Stand. Genomic Sci.">
        <title>Complete genome sequence of Halorhabdus utahensis type strain (AX-2).</title>
        <authorList>
            <person name="Anderson I."/>
            <person name="Tindall B.J."/>
            <person name="Pomrenke H."/>
            <person name="Goker M."/>
            <person name="Lapidus A."/>
            <person name="Nolan M."/>
            <person name="Copeland A."/>
            <person name="Glavina Del Rio T."/>
            <person name="Chen F."/>
            <person name="Tice H."/>
            <person name="Cheng J.F."/>
            <person name="Lucas S."/>
            <person name="Chertkov O."/>
            <person name="Bruce D."/>
            <person name="Brettin T."/>
            <person name="Detter J.C."/>
            <person name="Han C."/>
            <person name="Goodwin L."/>
            <person name="Land M."/>
            <person name="Hauser L."/>
            <person name="Chang Y.J."/>
            <person name="Jeffries C.D."/>
            <person name="Pitluck S."/>
            <person name="Pati A."/>
            <person name="Mavromatis K."/>
            <person name="Ivanova N."/>
            <person name="Ovchinnikova G."/>
            <person name="Chen A."/>
            <person name="Palaniappan K."/>
            <person name="Chain P."/>
            <person name="Rohde M."/>
            <person name="Bristow J."/>
            <person name="Eisen J.A."/>
            <person name="Markowitz V."/>
            <person name="Hugenholtz P."/>
            <person name="Kyrpides N.C."/>
            <person name="Klenk H.P."/>
        </authorList>
    </citation>
    <scope>NUCLEOTIDE SEQUENCE [LARGE SCALE GENOMIC DNA]</scope>
    <source>
        <strain evidence="5">DSM 12940 / JCM 11049 / AX-2</strain>
    </source>
</reference>
<dbReference type="InterPro" id="IPR009040">
    <property type="entry name" value="Ferritin-like_diiron"/>
</dbReference>
<organism evidence="4 5">
    <name type="scientific">Halorhabdus utahensis (strain DSM 12940 / JCM 11049 / AX-2)</name>
    <dbReference type="NCBI Taxonomy" id="519442"/>
    <lineage>
        <taxon>Archaea</taxon>
        <taxon>Methanobacteriati</taxon>
        <taxon>Methanobacteriota</taxon>
        <taxon>Stenosarchaea group</taxon>
        <taxon>Halobacteria</taxon>
        <taxon>Halobacteriales</taxon>
        <taxon>Haloarculaceae</taxon>
        <taxon>Halorhabdus</taxon>
    </lineage>
</organism>
<evidence type="ECO:0000313" key="5">
    <source>
        <dbReference type="Proteomes" id="UP000002071"/>
    </source>
</evidence>
<dbReference type="SUPFAM" id="SSF47240">
    <property type="entry name" value="Ferritin-like"/>
    <property type="match status" value="1"/>
</dbReference>
<name>C7NSY1_HALUD</name>
<dbReference type="InterPro" id="IPR012347">
    <property type="entry name" value="Ferritin-like"/>
</dbReference>
<proteinExistence type="predicted"/>
<dbReference type="PANTHER" id="PTHR30295:SF1">
    <property type="entry name" value="DNA PROTECTION DURING STARVATION PROTEIN"/>
    <property type="match status" value="1"/>
</dbReference>
<evidence type="ECO:0000256" key="2">
    <source>
        <dbReference type="ARBA" id="ARBA00023004"/>
    </source>
</evidence>
<keyword evidence="5" id="KW-1185">Reference proteome</keyword>